<feature type="transmembrane region" description="Helical" evidence="10">
    <location>
        <begin position="219"/>
        <end position="235"/>
    </location>
</feature>
<evidence type="ECO:0000313" key="12">
    <source>
        <dbReference type="EMBL" id="MDT9593063.1"/>
    </source>
</evidence>
<protein>
    <submittedName>
        <fullName evidence="12">ArsB/NhaD family transporter</fullName>
    </submittedName>
</protein>
<proteinExistence type="inferred from homology"/>
<dbReference type="Proteomes" id="UP001268542">
    <property type="component" value="Unassembled WGS sequence"/>
</dbReference>
<feature type="transmembrane region" description="Helical" evidence="10">
    <location>
        <begin position="159"/>
        <end position="190"/>
    </location>
</feature>
<feature type="domain" description="Citrate transporter-like" evidence="11">
    <location>
        <begin position="17"/>
        <end position="347"/>
    </location>
</feature>
<keyword evidence="13" id="KW-1185">Reference proteome</keyword>
<reference evidence="12 13" key="1">
    <citation type="submission" date="2023-08" db="EMBL/GenBank/DDBJ databases">
        <title>Nocardioides seae sp. nov., a bacterium isolated from a soil.</title>
        <authorList>
            <person name="Wang X."/>
        </authorList>
    </citation>
    <scope>NUCLEOTIDE SEQUENCE [LARGE SCALE GENOMIC DNA]</scope>
    <source>
        <strain evidence="12 13">YZH12</strain>
    </source>
</reference>
<feature type="transmembrane region" description="Helical" evidence="10">
    <location>
        <begin position="56"/>
        <end position="82"/>
    </location>
</feature>
<dbReference type="RefSeq" id="WP_315732489.1">
    <property type="nucleotide sequence ID" value="NZ_JAVYII010000003.1"/>
</dbReference>
<dbReference type="EMBL" id="JAVYII010000003">
    <property type="protein sequence ID" value="MDT9593063.1"/>
    <property type="molecule type" value="Genomic_DNA"/>
</dbReference>
<dbReference type="PANTHER" id="PTHR43302:SF5">
    <property type="entry name" value="TRANSPORTER ARSB-RELATED"/>
    <property type="match status" value="1"/>
</dbReference>
<evidence type="ECO:0000313" key="13">
    <source>
        <dbReference type="Proteomes" id="UP001268542"/>
    </source>
</evidence>
<feature type="transmembrane region" description="Helical" evidence="10">
    <location>
        <begin position="94"/>
        <end position="126"/>
    </location>
</feature>
<dbReference type="PANTHER" id="PTHR43302">
    <property type="entry name" value="TRANSPORTER ARSB-RELATED"/>
    <property type="match status" value="1"/>
</dbReference>
<evidence type="ECO:0000256" key="6">
    <source>
        <dbReference type="ARBA" id="ARBA00022692"/>
    </source>
</evidence>
<name>A0ABU3PV08_9ACTN</name>
<evidence type="ECO:0000256" key="3">
    <source>
        <dbReference type="ARBA" id="ARBA00009843"/>
    </source>
</evidence>
<feature type="transmembrane region" description="Helical" evidence="10">
    <location>
        <begin position="395"/>
        <end position="423"/>
    </location>
</feature>
<feature type="transmembrane region" description="Helical" evidence="10">
    <location>
        <begin position="314"/>
        <end position="339"/>
    </location>
</feature>
<dbReference type="Pfam" id="PF03600">
    <property type="entry name" value="CitMHS"/>
    <property type="match status" value="1"/>
</dbReference>
<keyword evidence="7" id="KW-0059">Arsenical resistance</keyword>
<comment type="similarity">
    <text evidence="2">Belongs to the ArsB family.</text>
</comment>
<evidence type="ECO:0000256" key="1">
    <source>
        <dbReference type="ARBA" id="ARBA00004651"/>
    </source>
</evidence>
<feature type="transmembrane region" description="Helical" evidence="10">
    <location>
        <begin position="241"/>
        <end position="258"/>
    </location>
</feature>
<keyword evidence="4" id="KW-0813">Transport</keyword>
<evidence type="ECO:0000256" key="5">
    <source>
        <dbReference type="ARBA" id="ARBA00022475"/>
    </source>
</evidence>
<keyword evidence="6 10" id="KW-0812">Transmembrane</keyword>
<feature type="transmembrane region" description="Helical" evidence="10">
    <location>
        <begin position="270"/>
        <end position="294"/>
    </location>
</feature>
<evidence type="ECO:0000256" key="4">
    <source>
        <dbReference type="ARBA" id="ARBA00022448"/>
    </source>
</evidence>
<sequence>MILSAVLAAAACLVAAVALQGWRQLAVGVLAAGAAVVSGAVDPPRAWDAVTGLLPVVGYLVAILLLATLAQRAGVFAWLGAAVARGARGSTSRLLGLGVAAAAVVTVLLTLDATVVLLVPVLVLAARALAADPWPLDLASVRLANSASILLPVSNLTNLVAFTASGLTFATFTLLMAPAWLLAVAVEYAVVRAAARRRPAAAPSAGPEPDLPQPAPDRLTLVVLAAALVAIVVAGELHVEPVWPALVAALVLAARAVTTRRTDLHLAPRAVLAAAHLPFAVFVLCWSVAVAALAERGGADLLARLLPDGTSAPALVGIALVATLAANVVNNLPATLLLVPLVAPLGSVAVLAALIGVGVGAGATYAGSLANLLWLRNPGVAHPADVGRRFHVVGLAVSPLLVVAATLVLAATAHLAAGAGLAVP</sequence>
<evidence type="ECO:0000256" key="7">
    <source>
        <dbReference type="ARBA" id="ARBA00022849"/>
    </source>
</evidence>
<evidence type="ECO:0000256" key="2">
    <source>
        <dbReference type="ARBA" id="ARBA00006433"/>
    </source>
</evidence>
<comment type="similarity">
    <text evidence="3">Belongs to the CitM (TC 2.A.11) transporter family.</text>
</comment>
<evidence type="ECO:0000256" key="8">
    <source>
        <dbReference type="ARBA" id="ARBA00022989"/>
    </source>
</evidence>
<dbReference type="InterPro" id="IPR004680">
    <property type="entry name" value="Cit_transptr-like_dom"/>
</dbReference>
<evidence type="ECO:0000256" key="9">
    <source>
        <dbReference type="ARBA" id="ARBA00023136"/>
    </source>
</evidence>
<keyword evidence="8 10" id="KW-1133">Transmembrane helix</keyword>
<keyword evidence="9 10" id="KW-0472">Membrane</keyword>
<dbReference type="InterPro" id="IPR000802">
    <property type="entry name" value="Arsenical_pump_ArsB"/>
</dbReference>
<evidence type="ECO:0000259" key="11">
    <source>
        <dbReference type="Pfam" id="PF03600"/>
    </source>
</evidence>
<keyword evidence="5" id="KW-1003">Cell membrane</keyword>
<comment type="subcellular location">
    <subcellularLocation>
        <location evidence="1">Cell membrane</location>
        <topology evidence="1">Multi-pass membrane protein</topology>
    </subcellularLocation>
</comment>
<dbReference type="PRINTS" id="PR00758">
    <property type="entry name" value="ARSENICPUMP"/>
</dbReference>
<accession>A0ABU3PV08</accession>
<comment type="caution">
    <text evidence="12">The sequence shown here is derived from an EMBL/GenBank/DDBJ whole genome shotgun (WGS) entry which is preliminary data.</text>
</comment>
<gene>
    <name evidence="12" type="ORF">RDV89_08290</name>
</gene>
<organism evidence="12 13">
    <name type="scientific">Nocardioides imazamoxiresistens</name>
    <dbReference type="NCBI Taxonomy" id="3231893"/>
    <lineage>
        <taxon>Bacteria</taxon>
        <taxon>Bacillati</taxon>
        <taxon>Actinomycetota</taxon>
        <taxon>Actinomycetes</taxon>
        <taxon>Propionibacteriales</taxon>
        <taxon>Nocardioidaceae</taxon>
        <taxon>Nocardioides</taxon>
    </lineage>
</organism>
<evidence type="ECO:0000256" key="10">
    <source>
        <dbReference type="SAM" id="Phobius"/>
    </source>
</evidence>